<reference evidence="2" key="1">
    <citation type="journal article" date="2021" name="bioRxiv">
        <title>Whole Genome Assembly and Annotation of Northern Wild Rice, Zizania palustris L., Supports a Whole Genome Duplication in the Zizania Genus.</title>
        <authorList>
            <person name="Haas M."/>
            <person name="Kono T."/>
            <person name="Macchietto M."/>
            <person name="Millas R."/>
            <person name="McGilp L."/>
            <person name="Shao M."/>
            <person name="Duquette J."/>
            <person name="Hirsch C.N."/>
            <person name="Kimball J."/>
        </authorList>
    </citation>
    <scope>NUCLEOTIDE SEQUENCE</scope>
    <source>
        <tissue evidence="2">Fresh leaf tissue</tissue>
    </source>
</reference>
<accession>A0A8J5RLC5</accession>
<feature type="compositionally biased region" description="Basic residues" evidence="1">
    <location>
        <begin position="36"/>
        <end position="45"/>
    </location>
</feature>
<gene>
    <name evidence="2" type="ORF">GUJ93_ZPchr0009g2019</name>
</gene>
<reference evidence="2" key="2">
    <citation type="submission" date="2021-02" db="EMBL/GenBank/DDBJ databases">
        <authorList>
            <person name="Kimball J.A."/>
            <person name="Haas M.W."/>
            <person name="Macchietto M."/>
            <person name="Kono T."/>
            <person name="Duquette J."/>
            <person name="Shao M."/>
        </authorList>
    </citation>
    <scope>NUCLEOTIDE SEQUENCE</scope>
    <source>
        <tissue evidence="2">Fresh leaf tissue</tissue>
    </source>
</reference>
<feature type="compositionally biased region" description="Basic residues" evidence="1">
    <location>
        <begin position="180"/>
        <end position="205"/>
    </location>
</feature>
<feature type="compositionally biased region" description="Basic and acidic residues" evidence="1">
    <location>
        <begin position="152"/>
        <end position="172"/>
    </location>
</feature>
<comment type="caution">
    <text evidence="2">The sequence shown here is derived from an EMBL/GenBank/DDBJ whole genome shotgun (WGS) entry which is preliminary data.</text>
</comment>
<name>A0A8J5RLC5_ZIZPA</name>
<evidence type="ECO:0000313" key="2">
    <source>
        <dbReference type="EMBL" id="KAG8049087.1"/>
    </source>
</evidence>
<sequence length="205" mass="22568">MVDILIGGKQGNKHKKGTIGLTHRSSSCCCSPPPRPSHRSLRPPRRPYLDPAWPTPPPSPPPARRLPRTASPPHWRHHITVVPLRYQADLPGVVTVVPLQHQYGLPRSLSVAADAGSAHALPSHLPAAHIAATGDRADGVTVTPDASPGQRPDTHIAPSDDRAFYASTDHRRPPPPRRPSSPRRLYHRPPSRLPHRARNLRRRIT</sequence>
<protein>
    <submittedName>
        <fullName evidence="2">Uncharacterized protein</fullName>
    </submittedName>
</protein>
<feature type="region of interest" description="Disordered" evidence="1">
    <location>
        <begin position="1"/>
        <end position="73"/>
    </location>
</feature>
<feature type="region of interest" description="Disordered" evidence="1">
    <location>
        <begin position="138"/>
        <end position="205"/>
    </location>
</feature>
<organism evidence="2 3">
    <name type="scientific">Zizania palustris</name>
    <name type="common">Northern wild rice</name>
    <dbReference type="NCBI Taxonomy" id="103762"/>
    <lineage>
        <taxon>Eukaryota</taxon>
        <taxon>Viridiplantae</taxon>
        <taxon>Streptophyta</taxon>
        <taxon>Embryophyta</taxon>
        <taxon>Tracheophyta</taxon>
        <taxon>Spermatophyta</taxon>
        <taxon>Magnoliopsida</taxon>
        <taxon>Liliopsida</taxon>
        <taxon>Poales</taxon>
        <taxon>Poaceae</taxon>
        <taxon>BOP clade</taxon>
        <taxon>Oryzoideae</taxon>
        <taxon>Oryzeae</taxon>
        <taxon>Zizaniinae</taxon>
        <taxon>Zizania</taxon>
    </lineage>
</organism>
<proteinExistence type="predicted"/>
<evidence type="ECO:0000256" key="1">
    <source>
        <dbReference type="SAM" id="MobiDB-lite"/>
    </source>
</evidence>
<feature type="compositionally biased region" description="Pro residues" evidence="1">
    <location>
        <begin position="53"/>
        <end position="64"/>
    </location>
</feature>
<keyword evidence="3" id="KW-1185">Reference proteome</keyword>
<evidence type="ECO:0000313" key="3">
    <source>
        <dbReference type="Proteomes" id="UP000729402"/>
    </source>
</evidence>
<dbReference type="AlphaFoldDB" id="A0A8J5RLC5"/>
<dbReference type="EMBL" id="JAAALK010000289">
    <property type="protein sequence ID" value="KAG8049087.1"/>
    <property type="molecule type" value="Genomic_DNA"/>
</dbReference>
<dbReference type="Proteomes" id="UP000729402">
    <property type="component" value="Unassembled WGS sequence"/>
</dbReference>